<evidence type="ECO:0000313" key="1">
    <source>
        <dbReference type="EMBL" id="ODA28011.1"/>
    </source>
</evidence>
<accession>A0A1C3E434</accession>
<dbReference type="AlphaFoldDB" id="A0A1C3E434"/>
<protein>
    <submittedName>
        <fullName evidence="1">Uncharacterized protein</fullName>
    </submittedName>
</protein>
<proteinExistence type="predicted"/>
<name>A0A1C3E434_9PLAN</name>
<evidence type="ECO:0000313" key="2">
    <source>
        <dbReference type="Proteomes" id="UP000094828"/>
    </source>
</evidence>
<reference evidence="1 2" key="1">
    <citation type="submission" date="2016-05" db="EMBL/GenBank/DDBJ databases">
        <title>Genomic and physiological characterization of Planctopirus sp. isolated from fresh water lake.</title>
        <authorList>
            <person name="Subhash Y."/>
            <person name="Ramana C."/>
        </authorList>
    </citation>
    <scope>NUCLEOTIDE SEQUENCE [LARGE SCALE GENOMIC DNA]</scope>
    <source>
        <strain evidence="1 2">JC280</strain>
    </source>
</reference>
<dbReference type="EMBL" id="LYDR01000158">
    <property type="protein sequence ID" value="ODA28011.1"/>
    <property type="molecule type" value="Genomic_DNA"/>
</dbReference>
<dbReference type="Proteomes" id="UP000094828">
    <property type="component" value="Unassembled WGS sequence"/>
</dbReference>
<gene>
    <name evidence="1" type="ORF">A6X21_14190</name>
</gene>
<comment type="caution">
    <text evidence="1">The sequence shown here is derived from an EMBL/GenBank/DDBJ whole genome shotgun (WGS) entry which is preliminary data.</text>
</comment>
<sequence>MSFQSIPGAPAVFRGMTLLATAQYESTSSAFSDSACKAEQVRLYCVRVDGLFPILFQRTRFGKWQILQSKENCPPRPPCAFDLLAASIEDKLQKEWCNCSVWWF</sequence>
<keyword evidence="2" id="KW-1185">Reference proteome</keyword>
<dbReference type="STRING" id="1841610.A6X21_14190"/>
<organism evidence="1 2">
    <name type="scientific">Planctopirus hydrillae</name>
    <dbReference type="NCBI Taxonomy" id="1841610"/>
    <lineage>
        <taxon>Bacteria</taxon>
        <taxon>Pseudomonadati</taxon>
        <taxon>Planctomycetota</taxon>
        <taxon>Planctomycetia</taxon>
        <taxon>Planctomycetales</taxon>
        <taxon>Planctomycetaceae</taxon>
        <taxon>Planctopirus</taxon>
    </lineage>
</organism>